<accession>A0A0G4IYM9</accession>
<evidence type="ECO:0000313" key="18">
    <source>
        <dbReference type="EMBL" id="SPQ96477.1"/>
    </source>
</evidence>
<dbReference type="EC" id="6.1.1.18" evidence="2"/>
<dbReference type="GO" id="GO:0005829">
    <property type="term" value="C:cytosol"/>
    <property type="evidence" value="ECO:0007669"/>
    <property type="project" value="TreeGrafter"/>
</dbReference>
<keyword evidence="19" id="KW-1185">Reference proteome</keyword>
<reference evidence="17 19" key="1">
    <citation type="submission" date="2015-02" db="EMBL/GenBank/DDBJ databases">
        <authorList>
            <person name="Chooi Y.-H."/>
        </authorList>
    </citation>
    <scope>NUCLEOTIDE SEQUENCE [LARGE SCALE GENOMIC DNA]</scope>
    <source>
        <strain evidence="17">E3</strain>
    </source>
</reference>
<dbReference type="FunFam" id="3.40.50.620:FF:000037">
    <property type="entry name" value="Glutamine--tRNA ligase cytoplasmic"/>
    <property type="match status" value="1"/>
</dbReference>
<dbReference type="Pfam" id="PF03950">
    <property type="entry name" value="tRNA-synt_1c_C"/>
    <property type="match status" value="1"/>
</dbReference>
<evidence type="ECO:0000256" key="6">
    <source>
        <dbReference type="ARBA" id="ARBA00022917"/>
    </source>
</evidence>
<dbReference type="OrthoDB" id="10250478at2759"/>
<keyword evidence="18" id="KW-0496">Mitochondrion</keyword>
<evidence type="ECO:0000256" key="5">
    <source>
        <dbReference type="ARBA" id="ARBA00022840"/>
    </source>
</evidence>
<dbReference type="InterPro" id="IPR014729">
    <property type="entry name" value="Rossmann-like_a/b/a_fold"/>
</dbReference>
<dbReference type="InterPro" id="IPR020058">
    <property type="entry name" value="Glu/Gln-tRNA-synth_Ib_cat-dom"/>
</dbReference>
<dbReference type="AlphaFoldDB" id="A0A0G4IYM9"/>
<evidence type="ECO:0000259" key="12">
    <source>
        <dbReference type="Pfam" id="PF00749"/>
    </source>
</evidence>
<protein>
    <recommendedName>
        <fullName evidence="2">glutamine--tRNA ligase</fullName>
        <ecNumber evidence="2">6.1.1.18</ecNumber>
    </recommendedName>
    <alternativeName>
        <fullName evidence="8">Glutaminyl-tRNA synthetase</fullName>
    </alternativeName>
</protein>
<dbReference type="SUPFAM" id="SSF50715">
    <property type="entry name" value="Ribosomal protein L25-like"/>
    <property type="match status" value="1"/>
</dbReference>
<feature type="region of interest" description="Disordered" evidence="11">
    <location>
        <begin position="182"/>
        <end position="201"/>
    </location>
</feature>
<dbReference type="Gene3D" id="3.40.50.620">
    <property type="entry name" value="HUPs"/>
    <property type="match status" value="1"/>
</dbReference>
<dbReference type="NCBIfam" id="TIGR00440">
    <property type="entry name" value="glnS"/>
    <property type="match status" value="1"/>
</dbReference>
<dbReference type="PROSITE" id="PS00178">
    <property type="entry name" value="AA_TRNA_LIGASE_I"/>
    <property type="match status" value="1"/>
</dbReference>
<dbReference type="InterPro" id="IPR020059">
    <property type="entry name" value="Glu/Gln-tRNA-synth_Ib_codon-bd"/>
</dbReference>
<dbReference type="GO" id="GO:0006425">
    <property type="term" value="P:glutaminyl-tRNA aminoacylation"/>
    <property type="evidence" value="ECO:0007669"/>
    <property type="project" value="InterPro"/>
</dbReference>
<dbReference type="GO" id="GO:0005524">
    <property type="term" value="F:ATP binding"/>
    <property type="evidence" value="ECO:0007669"/>
    <property type="project" value="UniProtKB-KW"/>
</dbReference>
<dbReference type="InterPro" id="IPR004514">
    <property type="entry name" value="Gln-tRNA-synth"/>
</dbReference>
<keyword evidence="4 10" id="KW-0547">Nucleotide-binding</keyword>
<dbReference type="InterPro" id="IPR000924">
    <property type="entry name" value="Glu/Gln-tRNA-synth"/>
</dbReference>
<keyword evidence="6 10" id="KW-0648">Protein biosynthesis</keyword>
<dbReference type="InterPro" id="IPR042559">
    <property type="entry name" value="Gln-tRNA-synth_Ib_RNA-bd_N_2"/>
</dbReference>
<dbReference type="Pfam" id="PF00749">
    <property type="entry name" value="tRNA-synt_1c"/>
    <property type="match status" value="1"/>
</dbReference>
<gene>
    <name evidence="17" type="ORF">PBRA_007943</name>
    <name evidence="18" type="ORF">PLBR_LOCUS3692</name>
</gene>
<dbReference type="Pfam" id="PF04558">
    <property type="entry name" value="tRNA_synt_1c_R1"/>
    <property type="match status" value="1"/>
</dbReference>
<evidence type="ECO:0000313" key="17">
    <source>
        <dbReference type="EMBL" id="CEP00209.1"/>
    </source>
</evidence>
<dbReference type="PANTHER" id="PTHR43097:SF4">
    <property type="entry name" value="GLUTAMINE--TRNA LIGASE"/>
    <property type="match status" value="1"/>
</dbReference>
<dbReference type="Gene3D" id="1.10.10.2420">
    <property type="match status" value="1"/>
</dbReference>
<evidence type="ECO:0000256" key="1">
    <source>
        <dbReference type="ARBA" id="ARBA00005594"/>
    </source>
</evidence>
<evidence type="ECO:0000256" key="3">
    <source>
        <dbReference type="ARBA" id="ARBA00022598"/>
    </source>
</evidence>
<dbReference type="GO" id="GO:0004819">
    <property type="term" value="F:glutamine-tRNA ligase activity"/>
    <property type="evidence" value="ECO:0007669"/>
    <property type="project" value="UniProtKB-EC"/>
</dbReference>
<feature type="domain" description="Glutamyl/glutaminyl-tRNA synthetase class Ib catalytic" evidence="12">
    <location>
        <begin position="244"/>
        <end position="550"/>
    </location>
</feature>
<feature type="domain" description="Glutamyl/glutaminyl-tRNA synthetase class Ib anti-codon binding" evidence="13">
    <location>
        <begin position="553"/>
        <end position="652"/>
    </location>
</feature>
<feature type="domain" description="Glutaminyl-tRNA synthetase class Ib non-specific RNA-binding" evidence="14">
    <location>
        <begin position="165"/>
        <end position="205"/>
    </location>
</feature>
<proteinExistence type="inferred from homology"/>
<keyword evidence="5 10" id="KW-0067">ATP-binding</keyword>
<dbReference type="Pfam" id="PF04557">
    <property type="entry name" value="tRNA_synt_1c_R2"/>
    <property type="match status" value="1"/>
</dbReference>
<dbReference type="InterPro" id="IPR011035">
    <property type="entry name" value="Ribosomal_bL25/Gln-tRNA_synth"/>
</dbReference>
<dbReference type="Proteomes" id="UP000039324">
    <property type="component" value="Unassembled WGS sequence"/>
</dbReference>
<dbReference type="PRINTS" id="PR00987">
    <property type="entry name" value="TRNASYNTHGLU"/>
</dbReference>
<evidence type="ECO:0000256" key="4">
    <source>
        <dbReference type="ARBA" id="ARBA00022741"/>
    </source>
</evidence>
<evidence type="ECO:0000259" key="15">
    <source>
        <dbReference type="Pfam" id="PF04558"/>
    </source>
</evidence>
<organism evidence="17 19">
    <name type="scientific">Plasmodiophora brassicae</name>
    <name type="common">Clubroot disease agent</name>
    <dbReference type="NCBI Taxonomy" id="37360"/>
    <lineage>
        <taxon>Eukaryota</taxon>
        <taxon>Sar</taxon>
        <taxon>Rhizaria</taxon>
        <taxon>Endomyxa</taxon>
        <taxon>Phytomyxea</taxon>
        <taxon>Plasmodiophorida</taxon>
        <taxon>Plasmodiophoridae</taxon>
        <taxon>Plasmodiophora</taxon>
    </lineage>
</organism>
<evidence type="ECO:0000256" key="8">
    <source>
        <dbReference type="ARBA" id="ARBA00030466"/>
    </source>
</evidence>
<evidence type="ECO:0000256" key="2">
    <source>
        <dbReference type="ARBA" id="ARBA00012836"/>
    </source>
</evidence>
<dbReference type="InterPro" id="IPR042558">
    <property type="entry name" value="Gln-tRNA-synth_Ib_RNA-bd_N_1"/>
</dbReference>
<comment type="similarity">
    <text evidence="1 10">Belongs to the class-I aminoacyl-tRNA synthetase family.</text>
</comment>
<evidence type="ECO:0000256" key="9">
    <source>
        <dbReference type="ARBA" id="ARBA00048270"/>
    </source>
</evidence>
<name>A0A0G4IYM9_PLABS</name>
<dbReference type="OMA" id="FAWRIMG"/>
<sequence length="761" mass="85762">MTVVGERRDVLERIGLNPKYIDTISEQLAQSIENVVDEAGMSQKGCAEPMGKMFVSVAANLPPTPFVLEHRKRLLAYITNGRIASNTQLAAAIDYFTKSTRFEVAEFERACGVGVVTSPAEIKAAVTDQVNASIELIREKRYTTPVGTLLGKIRSAIPFADVAAIRAELDAQMLALLGPKTEADLKPQRKPKQAPATAATTNVSEPAVSIADIEKQYVGRALGSAVNPPALLEEHNRKYGTGRRTRFPPEPNGFLHIGHAKAMNFSFRMATESPGGTCFLRYDDTNPSAEKAEYIESIGENVAWLGHKPTETTFSSEYFPELYRLAQELIRRGKAYVCHQTQDEIKAARAERMAQKPSPWRDTSPEENLQKFEWMRQGRYAEGEVSLRMKIDITSPNPCMWDPIAYRIIYEAHPHVGDRWCVYPSYDFTHCIVDSLEHITHSLCTLEFEVRRDSYYWLLEALDLYRPAVWEYSRLNITYNVLSKRKLKALVMDRHVNGWDDPRLLTINGLRRRGYSPTIINEFCTRIGVTRADNTINMSVLEAIARQELDDTCHRAMVVVDPLKVTLTNFDEPEEAITGPLHPKRPEFGTRSVLLSKVVYIERSDFRLQDAPGYYGLAPGKQVHLKFAYHMTCTRVIQDSNGRVVELECTLDKDSTAKVKGILHWVSGVSPVEADVRLYSTLFKSPNPSDKEDWLGDLNPLSLIVCRGALLDAGFAASVKAGARYQFERVGYFIADTDSTPQRLVFNRIVELKESKEKREL</sequence>
<evidence type="ECO:0000259" key="14">
    <source>
        <dbReference type="Pfam" id="PF04557"/>
    </source>
</evidence>
<evidence type="ECO:0000259" key="16">
    <source>
        <dbReference type="Pfam" id="PF20974"/>
    </source>
</evidence>
<dbReference type="Pfam" id="PF20974">
    <property type="entry name" value="tRNA-synt_1c_C2"/>
    <property type="match status" value="1"/>
</dbReference>
<feature type="domain" description="tRNA synthetases class I (E and Q) anti-codon binding" evidence="16">
    <location>
        <begin position="662"/>
        <end position="736"/>
    </location>
</feature>
<dbReference type="Proteomes" id="UP000290189">
    <property type="component" value="Unassembled WGS sequence"/>
</dbReference>
<geneLocation type="mitochondrion" evidence="18"/>
<dbReference type="InterPro" id="IPR007638">
    <property type="entry name" value="Gln-tRNA-synth_Ib_RNA-bd_2"/>
</dbReference>
<dbReference type="Gene3D" id="2.40.240.10">
    <property type="entry name" value="Ribosomal Protein L25, Chain P"/>
    <property type="match status" value="3"/>
</dbReference>
<dbReference type="EMBL" id="OVEO01000006">
    <property type="protein sequence ID" value="SPQ96477.1"/>
    <property type="molecule type" value="Genomic_DNA"/>
</dbReference>
<dbReference type="FunFam" id="2.40.240.10:FF:000007">
    <property type="entry name" value="Glutamine--tRNA ligase"/>
    <property type="match status" value="1"/>
</dbReference>
<comment type="catalytic activity">
    <reaction evidence="9">
        <text>tRNA(Gln) + L-glutamine + ATP = L-glutaminyl-tRNA(Gln) + AMP + diphosphate</text>
        <dbReference type="Rhea" id="RHEA:20121"/>
        <dbReference type="Rhea" id="RHEA-COMP:9662"/>
        <dbReference type="Rhea" id="RHEA-COMP:9681"/>
        <dbReference type="ChEBI" id="CHEBI:30616"/>
        <dbReference type="ChEBI" id="CHEBI:33019"/>
        <dbReference type="ChEBI" id="CHEBI:58359"/>
        <dbReference type="ChEBI" id="CHEBI:78442"/>
        <dbReference type="ChEBI" id="CHEBI:78521"/>
        <dbReference type="ChEBI" id="CHEBI:456215"/>
        <dbReference type="EC" id="6.1.1.18"/>
    </reaction>
</comment>
<evidence type="ECO:0000256" key="7">
    <source>
        <dbReference type="ARBA" id="ARBA00023146"/>
    </source>
</evidence>
<dbReference type="PANTHER" id="PTHR43097">
    <property type="entry name" value="GLUTAMINE-TRNA LIGASE"/>
    <property type="match status" value="1"/>
</dbReference>
<evidence type="ECO:0000256" key="10">
    <source>
        <dbReference type="RuleBase" id="RU363037"/>
    </source>
</evidence>
<dbReference type="InterPro" id="IPR049437">
    <property type="entry name" value="tRNA-synt_1c_C2"/>
</dbReference>
<dbReference type="SUPFAM" id="SSF52374">
    <property type="entry name" value="Nucleotidylyl transferase"/>
    <property type="match status" value="1"/>
</dbReference>
<evidence type="ECO:0000256" key="11">
    <source>
        <dbReference type="SAM" id="MobiDB-lite"/>
    </source>
</evidence>
<evidence type="ECO:0000313" key="20">
    <source>
        <dbReference type="Proteomes" id="UP000290189"/>
    </source>
</evidence>
<dbReference type="InterPro" id="IPR050132">
    <property type="entry name" value="Gln/Glu-tRNA_Ligase"/>
</dbReference>
<dbReference type="InterPro" id="IPR001412">
    <property type="entry name" value="aa-tRNA-synth_I_CS"/>
</dbReference>
<keyword evidence="3 10" id="KW-0436">Ligase</keyword>
<dbReference type="FunFam" id="1.10.10.2420:FF:000001">
    <property type="entry name" value="Glutamine--tRNA ligase cytoplasmic"/>
    <property type="match status" value="1"/>
</dbReference>
<dbReference type="InterPro" id="IPR007639">
    <property type="entry name" value="Gln-tRNA-synth_Ib_RNA-bd_N"/>
</dbReference>
<evidence type="ECO:0000313" key="19">
    <source>
        <dbReference type="Proteomes" id="UP000039324"/>
    </source>
</evidence>
<reference evidence="18 20" key="2">
    <citation type="submission" date="2018-03" db="EMBL/GenBank/DDBJ databases">
        <authorList>
            <person name="Fogelqvist J."/>
        </authorList>
    </citation>
    <scope>NUCLEOTIDE SEQUENCE [LARGE SCALE GENOMIC DNA]</scope>
</reference>
<dbReference type="InterPro" id="IPR020056">
    <property type="entry name" value="Rbsml_bL25/Gln-tRNA_synth_N"/>
</dbReference>
<feature type="domain" description="Glutaminyl-tRNA synthetase class Ib non-specific RNA-binding" evidence="15">
    <location>
        <begin position="11"/>
        <end position="161"/>
    </location>
</feature>
<evidence type="ECO:0000259" key="13">
    <source>
        <dbReference type="Pfam" id="PF03950"/>
    </source>
</evidence>
<dbReference type="STRING" id="37360.A0A0G4IYM9"/>
<dbReference type="EMBL" id="CDSF01000099">
    <property type="protein sequence ID" value="CEP00209.1"/>
    <property type="molecule type" value="Genomic_DNA"/>
</dbReference>
<keyword evidence="7 10" id="KW-0030">Aminoacyl-tRNA synthetase</keyword>
<dbReference type="Gene3D" id="1.10.8.1290">
    <property type="entry name" value="Glutaminyl-tRNA synthetase, non-specific RNA binding region part 1, domain 1"/>
    <property type="match status" value="1"/>
</dbReference>